<keyword evidence="1" id="KW-0813">Transport</keyword>
<keyword evidence="1" id="KW-1133">Transmembrane helix</keyword>
<protein>
    <recommendedName>
        <fullName evidence="1">Probable queuosine precursor transporter</fullName>
        <shortName evidence="1">Q precursor transporter</shortName>
    </recommendedName>
</protein>
<evidence type="ECO:0000256" key="1">
    <source>
        <dbReference type="HAMAP-Rule" id="MF_02088"/>
    </source>
</evidence>
<organism evidence="2 3">
    <name type="scientific">Tersicoccus solisilvae</name>
    <dbReference type="NCBI Taxonomy" id="1882339"/>
    <lineage>
        <taxon>Bacteria</taxon>
        <taxon>Bacillati</taxon>
        <taxon>Actinomycetota</taxon>
        <taxon>Actinomycetes</taxon>
        <taxon>Micrococcales</taxon>
        <taxon>Micrococcaceae</taxon>
        <taxon>Tersicoccus</taxon>
    </lineage>
</organism>
<dbReference type="PANTHER" id="PTHR34300">
    <property type="entry name" value="QUEUOSINE PRECURSOR TRANSPORTER-RELATED"/>
    <property type="match status" value="1"/>
</dbReference>
<keyword evidence="3" id="KW-1185">Reference proteome</keyword>
<name>A0ABQ1P3R5_9MICC</name>
<accession>A0ABQ1P3R5</accession>
<sequence>MAEWLCPSRGRASTGWQAVRRTNPRIPVPARSWAVRRRPPERSPVMSVAVTPHRAAFATRNRRYVDVIVALFCVVLILSNIGASKGVLIGPIVGDFTIVTDGGFFLFPLAYILGDVLSEVYGFATARRTVITGFALSLLASLAFVVIIALPGFTDDYGTAKQSALEGALGQVPQIVLASMAGYVVGQLLNSWVLVRLKERTGESALWARLIGSTGVGEFADTLIFCSIAAPVIGIADAGQFVNYVIAGYLYKCAVEIVVSPLTMVVIRAIKAREPDYATPAAA</sequence>
<feature type="transmembrane region" description="Helical" evidence="1">
    <location>
        <begin position="103"/>
        <end position="124"/>
    </location>
</feature>
<reference evidence="3" key="1">
    <citation type="journal article" date="2019" name="Int. J. Syst. Evol. Microbiol.">
        <title>The Global Catalogue of Microorganisms (GCM) 10K type strain sequencing project: providing services to taxonomists for standard genome sequencing and annotation.</title>
        <authorList>
            <consortium name="The Broad Institute Genomics Platform"/>
            <consortium name="The Broad Institute Genome Sequencing Center for Infectious Disease"/>
            <person name="Wu L."/>
            <person name="Ma J."/>
        </authorList>
    </citation>
    <scope>NUCLEOTIDE SEQUENCE [LARGE SCALE GENOMIC DNA]</scope>
    <source>
        <strain evidence="3">CGMCC 1.15480</strain>
    </source>
</reference>
<dbReference type="HAMAP" id="MF_02088">
    <property type="entry name" value="Q_prec_transport"/>
    <property type="match status" value="1"/>
</dbReference>
<dbReference type="NCBIfam" id="TIGR00697">
    <property type="entry name" value="queuosine precursor transporter"/>
    <property type="match status" value="1"/>
</dbReference>
<keyword evidence="1" id="KW-1003">Cell membrane</keyword>
<keyword evidence="1" id="KW-0812">Transmembrane</keyword>
<proteinExistence type="inferred from homology"/>
<dbReference type="PANTHER" id="PTHR34300:SF2">
    <property type="entry name" value="QUEUOSINE PRECURSOR TRANSPORTER-RELATED"/>
    <property type="match status" value="1"/>
</dbReference>
<dbReference type="EMBL" id="BMJI01000008">
    <property type="protein sequence ID" value="GGC90357.1"/>
    <property type="molecule type" value="Genomic_DNA"/>
</dbReference>
<comment type="function">
    <text evidence="1">Involved in the import of queuosine (Q) precursors, required for Q precursor salvage.</text>
</comment>
<gene>
    <name evidence="2" type="ORF">GCM10011512_16610</name>
</gene>
<evidence type="ECO:0000313" key="3">
    <source>
        <dbReference type="Proteomes" id="UP000597761"/>
    </source>
</evidence>
<comment type="caution">
    <text evidence="2">The sequence shown here is derived from an EMBL/GenBank/DDBJ whole genome shotgun (WGS) entry which is preliminary data.</text>
</comment>
<comment type="subcellular location">
    <subcellularLocation>
        <location evidence="1">Cell membrane</location>
        <topology evidence="1">Multi-pass membrane protein</topology>
    </subcellularLocation>
</comment>
<feature type="transmembrane region" description="Helical" evidence="1">
    <location>
        <begin position="64"/>
        <end position="83"/>
    </location>
</feature>
<dbReference type="InterPro" id="IPR003744">
    <property type="entry name" value="YhhQ"/>
</dbReference>
<feature type="transmembrane region" description="Helical" evidence="1">
    <location>
        <begin position="174"/>
        <end position="195"/>
    </location>
</feature>
<keyword evidence="1" id="KW-0472">Membrane</keyword>
<dbReference type="Proteomes" id="UP000597761">
    <property type="component" value="Unassembled WGS sequence"/>
</dbReference>
<evidence type="ECO:0000313" key="2">
    <source>
        <dbReference type="EMBL" id="GGC90357.1"/>
    </source>
</evidence>
<dbReference type="Pfam" id="PF02592">
    <property type="entry name" value="Vut_1"/>
    <property type="match status" value="1"/>
</dbReference>
<comment type="similarity">
    <text evidence="1">Belongs to the vitamin uptake transporter (VUT/ECF) (TC 2.A.88) family. Q precursor transporter subfamily.</text>
</comment>
<feature type="transmembrane region" description="Helical" evidence="1">
    <location>
        <begin position="131"/>
        <end position="154"/>
    </location>
</feature>